<sequence>MIRKFIAGVRSFFNAYYEPTSGYAFAYKEDGYELVTAYLALLVEHGLIHDGAVEVIEETEDLVVPDELRHVYRDILVQPDLREVSDMARGWCLWHAPRVRYSQFYGFEHGLVDVNVFNAWELRISGRDSRMAIALGLADELGMTFTQWE</sequence>
<dbReference type="RefSeq" id="WP_377465938.1">
    <property type="nucleotide sequence ID" value="NZ_JBHUOP010000002.1"/>
</dbReference>
<gene>
    <name evidence="1" type="ORF">ACFSYH_06430</name>
</gene>
<organism evidence="1 2">
    <name type="scientific">Populibacterium corticicola</name>
    <dbReference type="NCBI Taxonomy" id="1812826"/>
    <lineage>
        <taxon>Bacteria</taxon>
        <taxon>Bacillati</taxon>
        <taxon>Actinomycetota</taxon>
        <taxon>Actinomycetes</taxon>
        <taxon>Micrococcales</taxon>
        <taxon>Jonesiaceae</taxon>
        <taxon>Populibacterium</taxon>
    </lineage>
</organism>
<evidence type="ECO:0000313" key="2">
    <source>
        <dbReference type="Proteomes" id="UP001597391"/>
    </source>
</evidence>
<protein>
    <submittedName>
        <fullName evidence="1">Uncharacterized protein</fullName>
    </submittedName>
</protein>
<name>A0ABW5XEP7_9MICO</name>
<dbReference type="EMBL" id="JBHUOP010000002">
    <property type="protein sequence ID" value="MFD2840203.1"/>
    <property type="molecule type" value="Genomic_DNA"/>
</dbReference>
<keyword evidence="2" id="KW-1185">Reference proteome</keyword>
<comment type="caution">
    <text evidence="1">The sequence shown here is derived from an EMBL/GenBank/DDBJ whole genome shotgun (WGS) entry which is preliminary data.</text>
</comment>
<evidence type="ECO:0000313" key="1">
    <source>
        <dbReference type="EMBL" id="MFD2840203.1"/>
    </source>
</evidence>
<proteinExistence type="predicted"/>
<dbReference type="Proteomes" id="UP001597391">
    <property type="component" value="Unassembled WGS sequence"/>
</dbReference>
<reference evidence="2" key="1">
    <citation type="journal article" date="2019" name="Int. J. Syst. Evol. Microbiol.">
        <title>The Global Catalogue of Microorganisms (GCM) 10K type strain sequencing project: providing services to taxonomists for standard genome sequencing and annotation.</title>
        <authorList>
            <consortium name="The Broad Institute Genomics Platform"/>
            <consortium name="The Broad Institute Genome Sequencing Center for Infectious Disease"/>
            <person name="Wu L."/>
            <person name="Ma J."/>
        </authorList>
    </citation>
    <scope>NUCLEOTIDE SEQUENCE [LARGE SCALE GENOMIC DNA]</scope>
    <source>
        <strain evidence="2">KCTC 33576</strain>
    </source>
</reference>
<accession>A0ABW5XEP7</accession>